<dbReference type="InterPro" id="IPR045379">
    <property type="entry name" value="Crinkler_N"/>
</dbReference>
<protein>
    <submittedName>
        <fullName evidence="5">Crinkler (CRN)</fullName>
    </submittedName>
</protein>
<dbReference type="EMBL" id="NBNE01003354">
    <property type="protein sequence ID" value="OWZ07897.1"/>
    <property type="molecule type" value="Genomic_DNA"/>
</dbReference>
<dbReference type="Proteomes" id="UP000198211">
    <property type="component" value="Unassembled WGS sequence"/>
</dbReference>
<dbReference type="GO" id="GO:0005576">
    <property type="term" value="C:extracellular region"/>
    <property type="evidence" value="ECO:0007669"/>
    <property type="project" value="UniProtKB-SubCell"/>
</dbReference>
<evidence type="ECO:0000256" key="1">
    <source>
        <dbReference type="ARBA" id="ARBA00004340"/>
    </source>
</evidence>
<gene>
    <name evidence="5" type="ORF">PHMEG_00019638</name>
</gene>
<proteinExistence type="predicted"/>
<keyword evidence="3" id="KW-0964">Secreted</keyword>
<evidence type="ECO:0000256" key="2">
    <source>
        <dbReference type="ARBA" id="ARBA00004613"/>
    </source>
</evidence>
<feature type="domain" description="Crinkler effector protein N-terminal" evidence="4">
    <location>
        <begin position="2"/>
        <end position="112"/>
    </location>
</feature>
<evidence type="ECO:0000259" key="4">
    <source>
        <dbReference type="Pfam" id="PF20147"/>
    </source>
</evidence>
<dbReference type="AlphaFoldDB" id="A0A225VSY9"/>
<dbReference type="GO" id="GO:0043657">
    <property type="term" value="C:host cell"/>
    <property type="evidence" value="ECO:0007669"/>
    <property type="project" value="UniProtKB-SubCell"/>
</dbReference>
<evidence type="ECO:0000313" key="5">
    <source>
        <dbReference type="EMBL" id="OWZ07897.1"/>
    </source>
</evidence>
<accession>A0A225VSY9</accession>
<name>A0A225VSY9_9STRA</name>
<comment type="caution">
    <text evidence="5">The sequence shown here is derived from an EMBL/GenBank/DDBJ whole genome shotgun (WGS) entry which is preliminary data.</text>
</comment>
<organism evidence="5 6">
    <name type="scientific">Phytophthora megakarya</name>
    <dbReference type="NCBI Taxonomy" id="4795"/>
    <lineage>
        <taxon>Eukaryota</taxon>
        <taxon>Sar</taxon>
        <taxon>Stramenopiles</taxon>
        <taxon>Oomycota</taxon>
        <taxon>Peronosporomycetes</taxon>
        <taxon>Peronosporales</taxon>
        <taxon>Peronosporaceae</taxon>
        <taxon>Phytophthora</taxon>
    </lineage>
</organism>
<comment type="subcellular location">
    <subcellularLocation>
        <location evidence="1">Host cell</location>
    </subcellularLocation>
    <subcellularLocation>
        <location evidence="2">Secreted</location>
    </subcellularLocation>
</comment>
<dbReference type="PANTHER" id="PTHR33129">
    <property type="entry name" value="PROTEIN KINASE DOMAIN-CONTAINING PROTEIN-RELATED"/>
    <property type="match status" value="1"/>
</dbReference>
<reference evidence="6" key="1">
    <citation type="submission" date="2017-03" db="EMBL/GenBank/DDBJ databases">
        <title>Phytopthora megakarya and P. palmivora, two closely related causual agents of cacao black pod achieved similar genome size and gene model numbers by different mechanisms.</title>
        <authorList>
            <person name="Ali S."/>
            <person name="Shao J."/>
            <person name="Larry D.J."/>
            <person name="Kronmiller B."/>
            <person name="Shen D."/>
            <person name="Strem M.D."/>
            <person name="Melnick R.L."/>
            <person name="Guiltinan M.J."/>
            <person name="Tyler B.M."/>
            <person name="Meinhardt L.W."/>
            <person name="Bailey B.A."/>
        </authorList>
    </citation>
    <scope>NUCLEOTIDE SEQUENCE [LARGE SCALE GENOMIC DNA]</scope>
    <source>
        <strain evidence="6">zdho120</strain>
    </source>
</reference>
<dbReference type="Pfam" id="PF20147">
    <property type="entry name" value="Crinkler"/>
    <property type="match status" value="1"/>
</dbReference>
<evidence type="ECO:0000256" key="3">
    <source>
        <dbReference type="ARBA" id="ARBA00022525"/>
    </source>
</evidence>
<evidence type="ECO:0000313" key="6">
    <source>
        <dbReference type="Proteomes" id="UP000198211"/>
    </source>
</evidence>
<keyword evidence="6" id="KW-1185">Reference proteome</keyword>
<dbReference type="OrthoDB" id="103484at2759"/>
<sequence>MVNLSCAIVGVVGRFPVNIDENETVGDLKDAIKDKKPNDLKDVDADKLQLFLAKTADGAWLDEAGVVAVALDERGRPHGFGDQMEPAKWIKNAKYFGENFQPGECEVHVLVVVPDSSVPVAKRQRTDATRSDELVALIEMGQRLKRDTKQLAVGQLLKLPRTVVLDVNFTNDLYIRQEYWDLYELIEQQTPAHKLHRILVIGSPGIGKSVFGVFLLLVFMTKEKDIAYRCLNRRLIYFSWNDAKGYEISDEPVRGKKYEGLFDGNDSGALSFDQFLHTVCMNPWTKAECQSLADTMDLEDEDEWLRRFNIVGGKPRYLFSGNTTYEDLLDTMNASIPRDIAGLKDMVQLFGQKQFDDRMKHILFLFNRNKDKPGRLFLTYASLAVEAQVSTRYNIDTADRSTVSESHPIKLQHLKNVYLGLMGREGGEFSDYTHILLFIVSDDIYDDFPAQPYKTVNGKDRKTEIDISVTQYVGKIAQQ</sequence>
<dbReference type="InterPro" id="IPR052980">
    <property type="entry name" value="Crinkler_effector"/>
</dbReference>